<reference evidence="2 3" key="1">
    <citation type="submission" date="2016-10" db="EMBL/GenBank/DDBJ databases">
        <authorList>
            <person name="de Groot N.N."/>
        </authorList>
    </citation>
    <scope>NUCLEOTIDE SEQUENCE [LARGE SCALE GENOMIC DNA]</scope>
    <source>
        <strain evidence="2 3">DSM 23553</strain>
    </source>
</reference>
<dbReference type="RefSeq" id="WP_093112477.1">
    <property type="nucleotide sequence ID" value="NZ_FNGG01000002.1"/>
</dbReference>
<accession>A0A1H5L502</accession>
<gene>
    <name evidence="2" type="ORF">SAMN04488034_102135</name>
</gene>
<evidence type="ECO:0000259" key="1">
    <source>
        <dbReference type="Pfam" id="PF11160"/>
    </source>
</evidence>
<name>A0A1H5L502_9FLAO</name>
<dbReference type="Proteomes" id="UP000199448">
    <property type="component" value="Unassembled WGS sequence"/>
</dbReference>
<dbReference type="STRING" id="390640.SAMN04488034_102135"/>
<dbReference type="AlphaFoldDB" id="A0A1H5L502"/>
<dbReference type="OrthoDB" id="283968at2"/>
<organism evidence="2 3">
    <name type="scientific">Salinimicrobium catena</name>
    <dbReference type="NCBI Taxonomy" id="390640"/>
    <lineage>
        <taxon>Bacteria</taxon>
        <taxon>Pseudomonadati</taxon>
        <taxon>Bacteroidota</taxon>
        <taxon>Flavobacteriia</taxon>
        <taxon>Flavobacteriales</taxon>
        <taxon>Flavobacteriaceae</taxon>
        <taxon>Salinimicrobium</taxon>
    </lineage>
</organism>
<proteinExistence type="predicted"/>
<feature type="domain" description="Hypervirulence associated protein TUDOR" evidence="1">
    <location>
        <begin position="5"/>
        <end position="66"/>
    </location>
</feature>
<sequence length="70" mass="7798">MIREGTTVTWKWGKGTATGKVKDTFDHEITHTIKGTKVTRKGKPGNKALFIQQENGAEVLKLESEVERAD</sequence>
<keyword evidence="3" id="KW-1185">Reference proteome</keyword>
<dbReference type="InterPro" id="IPR021331">
    <property type="entry name" value="Hva1_TUDOR"/>
</dbReference>
<evidence type="ECO:0000313" key="2">
    <source>
        <dbReference type="EMBL" id="SEE72083.1"/>
    </source>
</evidence>
<protein>
    <recommendedName>
        <fullName evidence="1">Hypervirulence associated protein TUDOR domain-containing protein</fullName>
    </recommendedName>
</protein>
<evidence type="ECO:0000313" key="3">
    <source>
        <dbReference type="Proteomes" id="UP000199448"/>
    </source>
</evidence>
<dbReference type="EMBL" id="FNUG01000002">
    <property type="protein sequence ID" value="SEE72083.1"/>
    <property type="molecule type" value="Genomic_DNA"/>
</dbReference>
<dbReference type="Pfam" id="PF11160">
    <property type="entry name" value="Hva1_TUDOR"/>
    <property type="match status" value="1"/>
</dbReference>